<dbReference type="GO" id="GO:0016887">
    <property type="term" value="F:ATP hydrolysis activity"/>
    <property type="evidence" value="ECO:0007669"/>
    <property type="project" value="InterPro"/>
</dbReference>
<keyword evidence="3" id="KW-0547">Nucleotide-binding</keyword>
<proteinExistence type="inferred from homology"/>
<keyword evidence="2" id="KW-0813">Transport</keyword>
<dbReference type="AlphaFoldDB" id="A0A6G7BAI4"/>
<dbReference type="SUPFAM" id="SSF52540">
    <property type="entry name" value="P-loop containing nucleoside triphosphate hydrolases"/>
    <property type="match status" value="1"/>
</dbReference>
<dbReference type="PANTHER" id="PTHR42734">
    <property type="entry name" value="METAL TRANSPORT SYSTEM ATP-BINDING PROTEIN TM_0124-RELATED"/>
    <property type="match status" value="1"/>
</dbReference>
<keyword evidence="4 6" id="KW-0067">ATP-binding</keyword>
<evidence type="ECO:0000256" key="4">
    <source>
        <dbReference type="ARBA" id="ARBA00022840"/>
    </source>
</evidence>
<evidence type="ECO:0000256" key="2">
    <source>
        <dbReference type="ARBA" id="ARBA00022448"/>
    </source>
</evidence>
<dbReference type="InterPro" id="IPR003439">
    <property type="entry name" value="ABC_transporter-like_ATP-bd"/>
</dbReference>
<name>A0A6G7BAI4_9LACO</name>
<comment type="similarity">
    <text evidence="1">Belongs to the ABC transporter superfamily.</text>
</comment>
<evidence type="ECO:0000256" key="1">
    <source>
        <dbReference type="ARBA" id="ARBA00005417"/>
    </source>
</evidence>
<evidence type="ECO:0000256" key="3">
    <source>
        <dbReference type="ARBA" id="ARBA00022741"/>
    </source>
</evidence>
<reference evidence="6 7" key="1">
    <citation type="submission" date="2020-02" db="EMBL/GenBank/DDBJ databases">
        <title>Complete genome sequences of six Lactobacillus iners strains isolated from the human vagina.</title>
        <authorList>
            <person name="France M.T."/>
            <person name="Rutt L."/>
            <person name="Narina S."/>
            <person name="Arbaugh S."/>
            <person name="Humphrys M.S."/>
            <person name="Ma B."/>
            <person name="Hayward M.R."/>
            <person name="Relman D."/>
            <person name="Kwon D.S."/>
            <person name="Ravel J."/>
        </authorList>
    </citation>
    <scope>NUCLEOTIDE SEQUENCE [LARGE SCALE GENOMIC DNA]</scope>
    <source>
        <strain evidence="6 7">C0210C1</strain>
    </source>
</reference>
<dbReference type="Gene3D" id="3.40.50.300">
    <property type="entry name" value="P-loop containing nucleotide triphosphate hydrolases"/>
    <property type="match status" value="1"/>
</dbReference>
<feature type="domain" description="ABC transporter" evidence="5">
    <location>
        <begin position="5"/>
        <end position="217"/>
    </location>
</feature>
<dbReference type="EMBL" id="CP049228">
    <property type="protein sequence ID" value="QIH24174.1"/>
    <property type="molecule type" value="Genomic_DNA"/>
</dbReference>
<sequence length="217" mass="24726">MCTILQVNNLMMKFEDRLIFDRVNFTLQKGSTTALLGSNGTGKTTLIKILMGMLPATSGDFQYSPKIKVAYVPQFRNLDADYPLSIKAFVELNMPLFKSKKDKAEINRILAETHLSQIQHLRMGAASGGQRQRAYLAQALLDRPDLIILDEATASLDPTAKEELMLLIKHLNEKHQMTVLFTTHDIMLAKKYMHEYLIFHNKTLIHGQMKDFAEEEI</sequence>
<dbReference type="RefSeq" id="WP_102695465.1">
    <property type="nucleotide sequence ID" value="NZ_CP049228.1"/>
</dbReference>
<evidence type="ECO:0000313" key="7">
    <source>
        <dbReference type="Proteomes" id="UP000501676"/>
    </source>
</evidence>
<dbReference type="GO" id="GO:0005524">
    <property type="term" value="F:ATP binding"/>
    <property type="evidence" value="ECO:0007669"/>
    <property type="project" value="UniProtKB-KW"/>
</dbReference>
<gene>
    <name evidence="6" type="ORF">G6Z83_05750</name>
</gene>
<dbReference type="PANTHER" id="PTHR42734:SF17">
    <property type="entry name" value="METAL TRANSPORT SYSTEM ATP-BINDING PROTEIN TM_0124-RELATED"/>
    <property type="match status" value="1"/>
</dbReference>
<evidence type="ECO:0000313" key="6">
    <source>
        <dbReference type="EMBL" id="QIH24174.1"/>
    </source>
</evidence>
<dbReference type="InterPro" id="IPR003593">
    <property type="entry name" value="AAA+_ATPase"/>
</dbReference>
<dbReference type="InterPro" id="IPR027417">
    <property type="entry name" value="P-loop_NTPase"/>
</dbReference>
<dbReference type="SMART" id="SM00382">
    <property type="entry name" value="AAA"/>
    <property type="match status" value="1"/>
</dbReference>
<dbReference type="PROSITE" id="PS50893">
    <property type="entry name" value="ABC_TRANSPORTER_2"/>
    <property type="match status" value="1"/>
</dbReference>
<dbReference type="Proteomes" id="UP000501676">
    <property type="component" value="Chromosome"/>
</dbReference>
<organism evidence="6 7">
    <name type="scientific">Lactobacillus iners</name>
    <dbReference type="NCBI Taxonomy" id="147802"/>
    <lineage>
        <taxon>Bacteria</taxon>
        <taxon>Bacillati</taxon>
        <taxon>Bacillota</taxon>
        <taxon>Bacilli</taxon>
        <taxon>Lactobacillales</taxon>
        <taxon>Lactobacillaceae</taxon>
        <taxon>Lactobacillus</taxon>
    </lineage>
</organism>
<accession>A0A6G7BAI4</accession>
<protein>
    <submittedName>
        <fullName evidence="6">ATP-binding cassette domain-containing protein</fullName>
    </submittedName>
</protein>
<evidence type="ECO:0000259" key="5">
    <source>
        <dbReference type="PROSITE" id="PS50893"/>
    </source>
</evidence>
<dbReference type="Pfam" id="PF00005">
    <property type="entry name" value="ABC_tran"/>
    <property type="match status" value="1"/>
</dbReference>
<dbReference type="InterPro" id="IPR050153">
    <property type="entry name" value="Metal_Ion_Import_ABC"/>
</dbReference>